<keyword evidence="6" id="KW-0808">Transferase</keyword>
<protein>
    <recommendedName>
        <fullName evidence="3">histidine kinase</fullName>
        <ecNumber evidence="3">2.7.13.3</ecNumber>
    </recommendedName>
</protein>
<feature type="transmembrane region" description="Helical" evidence="13">
    <location>
        <begin position="292"/>
        <end position="315"/>
    </location>
</feature>
<dbReference type="SUPFAM" id="SSF103190">
    <property type="entry name" value="Sensory domain-like"/>
    <property type="match status" value="1"/>
</dbReference>
<reference evidence="17 18" key="1">
    <citation type="submission" date="2020-08" db="EMBL/GenBank/DDBJ databases">
        <title>Bridging the membrane lipid divide: bacteria of the FCB group superphylum have the potential to synthesize archaeal ether lipids.</title>
        <authorList>
            <person name="Villanueva L."/>
            <person name="Von Meijenfeldt F.A.B."/>
            <person name="Westbye A.B."/>
            <person name="Yadav S."/>
            <person name="Hopmans E.C."/>
            <person name="Dutilh B.E."/>
            <person name="Sinninghe Damste J.S."/>
        </authorList>
    </citation>
    <scope>NUCLEOTIDE SEQUENCE [LARGE SCALE GENOMIC DNA]</scope>
    <source>
        <strain evidence="17">NIOZ-UU81</strain>
    </source>
</reference>
<dbReference type="SUPFAM" id="SSF55874">
    <property type="entry name" value="ATPase domain of HSP90 chaperone/DNA topoisomerase II/histidine kinase"/>
    <property type="match status" value="1"/>
</dbReference>
<sequence>MTEKTKALFFVGLGFLIFSLTTLWVEVYQHNMAIEDSILDAEAHIDEHVRLIEDLGLRPYQERLRFMPIMRGEYLEAMVEQDRERLLQLALPRFEVLQRENPSVKVMHFHLADGTTLLRVHRPEFFDDQVDEVRPMIRRVHAERQSLSGFEVGRSGVFYRVIEPLFAGEQYIGAVELGVDLHLFVEKLTRVHGVQVTTFVKKEAWPVEPQTPHYRMRQLGDYLVNTHNQKIFMDLPDSVALASKEHSQRVMINGRNYVVHVHSEFKDDLGADFGGMLLLQDVTEIQQKKKQFVVRFLVFSLALFAGILSVLFLTFGRMIGAMSQEVQERKRAESAAGVARGLLESLMDSIPDLIYYKDQEGLYLGCNRAFMEYHQLSREAIIGRSDFDLFPEEVAQSYRSKDQLAAETGHFRSGLQWVTAADGVRLAMDTIKIPYCSPEGDVIGVIGVSRDVTAMKEAQESLAKAAREWSAAMDASADAIYLLDTERHILQANRTFYQMTKSSPEQAVGAHIESIIHPEGEGVSCPVCRAQEEKRDQVLTMEADHPDNPTGVPIQVTVRIVRDEQGQPLSIFVTFHDLSDQREIERVLRSSRDRWERTFRSFTDVVTIQDTEMRIVQANVAAEKVLGLPHEEILGRHCYEIFHGSNEPCEGCPVLEATSGDIAYSREIVHEKLGLTFLVSASPVYDGEGNLEMIAHVAKDISNRKQMEDQLILSEKMTTIAGLAAGVAHEINTPLSTIFQSVQMIQRGLSDEYPQNREAAGLCGLELAQIREYFKTKELDFFLNGIRSSAENAARIIKSLLDFSRPHQGYSMQASLRQVLESALILARADYDLKKNYGIINVEIVEEYEDGLPAIVCVPMEVEQVIVNLVKNAVHAMFGQEGQRRLTVRTTRQDKEWVRIEVADNGPGMEDEVKKHIFDPFFTTKDVGEGTGLGLSVSYAIIHDRHKGRLRVESEPGQGTTFIIELPIEGPDLERTT</sequence>
<dbReference type="Pfam" id="PF14827">
    <property type="entry name" value="dCache_3"/>
    <property type="match status" value="1"/>
</dbReference>
<dbReference type="SMART" id="SM00387">
    <property type="entry name" value="HATPase_c"/>
    <property type="match status" value="1"/>
</dbReference>
<dbReference type="InterPro" id="IPR029151">
    <property type="entry name" value="Sensor-like_sf"/>
</dbReference>
<dbReference type="InterPro" id="IPR004358">
    <property type="entry name" value="Sig_transdc_His_kin-like_C"/>
</dbReference>
<keyword evidence="5" id="KW-0597">Phosphoprotein</keyword>
<evidence type="ECO:0000256" key="11">
    <source>
        <dbReference type="ARBA" id="ARBA00022989"/>
    </source>
</evidence>
<keyword evidence="8" id="KW-0547">Nucleotide-binding</keyword>
<dbReference type="Pfam" id="PF08448">
    <property type="entry name" value="PAS_4"/>
    <property type="match status" value="2"/>
</dbReference>
<comment type="subcellular location">
    <subcellularLocation>
        <location evidence="2">Cell membrane</location>
        <topology evidence="2">Multi-pass membrane protein</topology>
    </subcellularLocation>
</comment>
<comment type="caution">
    <text evidence="17">The sequence shown here is derived from an EMBL/GenBank/DDBJ whole genome shotgun (WGS) entry which is preliminary data.</text>
</comment>
<accession>A0A8J6N7D3</accession>
<evidence type="ECO:0000256" key="9">
    <source>
        <dbReference type="ARBA" id="ARBA00022777"/>
    </source>
</evidence>
<keyword evidence="4" id="KW-1003">Cell membrane</keyword>
<dbReference type="SUPFAM" id="SSF47384">
    <property type="entry name" value="Homodimeric domain of signal transducing histidine kinase"/>
    <property type="match status" value="1"/>
</dbReference>
<evidence type="ECO:0000256" key="3">
    <source>
        <dbReference type="ARBA" id="ARBA00012438"/>
    </source>
</evidence>
<dbReference type="InterPro" id="IPR003661">
    <property type="entry name" value="HisK_dim/P_dom"/>
</dbReference>
<dbReference type="InterPro" id="IPR036890">
    <property type="entry name" value="HATPase_C_sf"/>
</dbReference>
<feature type="domain" description="PAC" evidence="16">
    <location>
        <begin position="537"/>
        <end position="590"/>
    </location>
</feature>
<dbReference type="InterPro" id="IPR000014">
    <property type="entry name" value="PAS"/>
</dbReference>
<dbReference type="PANTHER" id="PTHR43065">
    <property type="entry name" value="SENSOR HISTIDINE KINASE"/>
    <property type="match status" value="1"/>
</dbReference>
<dbReference type="Gene3D" id="1.10.287.130">
    <property type="match status" value="1"/>
</dbReference>
<dbReference type="PANTHER" id="PTHR43065:SF42">
    <property type="entry name" value="TWO-COMPONENT SENSOR PPRA"/>
    <property type="match status" value="1"/>
</dbReference>
<dbReference type="CDD" id="cd00130">
    <property type="entry name" value="PAS"/>
    <property type="match status" value="3"/>
</dbReference>
<evidence type="ECO:0000256" key="6">
    <source>
        <dbReference type="ARBA" id="ARBA00022679"/>
    </source>
</evidence>
<dbReference type="InterPro" id="IPR036097">
    <property type="entry name" value="HisK_dim/P_sf"/>
</dbReference>
<keyword evidence="7 13" id="KW-0812">Transmembrane</keyword>
<dbReference type="PRINTS" id="PR00344">
    <property type="entry name" value="BCTRLSENSOR"/>
</dbReference>
<dbReference type="SMART" id="SM00091">
    <property type="entry name" value="PAS"/>
    <property type="match status" value="3"/>
</dbReference>
<dbReference type="Pfam" id="PF00512">
    <property type="entry name" value="HisKA"/>
    <property type="match status" value="1"/>
</dbReference>
<feature type="transmembrane region" description="Helical" evidence="13">
    <location>
        <begin position="7"/>
        <end position="25"/>
    </location>
</feature>
<gene>
    <name evidence="17" type="ORF">H8E79_08675</name>
</gene>
<dbReference type="Gene3D" id="3.30.450.20">
    <property type="entry name" value="PAS domain"/>
    <property type="match status" value="3"/>
</dbReference>
<dbReference type="Pfam" id="PF02518">
    <property type="entry name" value="HATPase_c"/>
    <property type="match status" value="1"/>
</dbReference>
<dbReference type="PROSITE" id="PS50109">
    <property type="entry name" value="HIS_KIN"/>
    <property type="match status" value="1"/>
</dbReference>
<keyword evidence="13" id="KW-0472">Membrane</keyword>
<dbReference type="Pfam" id="PF13426">
    <property type="entry name" value="PAS_9"/>
    <property type="match status" value="1"/>
</dbReference>
<keyword evidence="9" id="KW-0418">Kinase</keyword>
<feature type="domain" description="PAC" evidence="16">
    <location>
        <begin position="411"/>
        <end position="464"/>
    </location>
</feature>
<dbReference type="GO" id="GO:0000155">
    <property type="term" value="F:phosphorelay sensor kinase activity"/>
    <property type="evidence" value="ECO:0007669"/>
    <property type="project" value="InterPro"/>
</dbReference>
<evidence type="ECO:0000313" key="17">
    <source>
        <dbReference type="EMBL" id="MBC8209223.1"/>
    </source>
</evidence>
<feature type="domain" description="PAS" evidence="15">
    <location>
        <begin position="591"/>
        <end position="643"/>
    </location>
</feature>
<dbReference type="EC" id="2.7.13.3" evidence="3"/>
<organism evidence="17 18">
    <name type="scientific">Candidatus Desulfatifera sulfidica</name>
    <dbReference type="NCBI Taxonomy" id="2841691"/>
    <lineage>
        <taxon>Bacteria</taxon>
        <taxon>Pseudomonadati</taxon>
        <taxon>Thermodesulfobacteriota</taxon>
        <taxon>Desulfobulbia</taxon>
        <taxon>Desulfobulbales</taxon>
        <taxon>Desulfobulbaceae</taxon>
        <taxon>Candidatus Desulfatifera</taxon>
    </lineage>
</organism>
<evidence type="ECO:0000259" key="15">
    <source>
        <dbReference type="PROSITE" id="PS50112"/>
    </source>
</evidence>
<dbReference type="InterPro" id="IPR000700">
    <property type="entry name" value="PAS-assoc_C"/>
</dbReference>
<feature type="domain" description="PAS" evidence="15">
    <location>
        <begin position="339"/>
        <end position="409"/>
    </location>
</feature>
<dbReference type="SUPFAM" id="SSF55785">
    <property type="entry name" value="PYP-like sensor domain (PAS domain)"/>
    <property type="match status" value="3"/>
</dbReference>
<dbReference type="GO" id="GO:0005886">
    <property type="term" value="C:plasma membrane"/>
    <property type="evidence" value="ECO:0007669"/>
    <property type="project" value="UniProtKB-SubCell"/>
</dbReference>
<dbReference type="InterPro" id="IPR013656">
    <property type="entry name" value="PAS_4"/>
</dbReference>
<evidence type="ECO:0000259" key="14">
    <source>
        <dbReference type="PROSITE" id="PS50109"/>
    </source>
</evidence>
<evidence type="ECO:0000256" key="1">
    <source>
        <dbReference type="ARBA" id="ARBA00000085"/>
    </source>
</evidence>
<dbReference type="InterPro" id="IPR003594">
    <property type="entry name" value="HATPase_dom"/>
</dbReference>
<evidence type="ECO:0000256" key="4">
    <source>
        <dbReference type="ARBA" id="ARBA00022475"/>
    </source>
</evidence>
<evidence type="ECO:0000256" key="13">
    <source>
        <dbReference type="SAM" id="Phobius"/>
    </source>
</evidence>
<name>A0A8J6N7D3_9BACT</name>
<comment type="catalytic activity">
    <reaction evidence="1">
        <text>ATP + protein L-histidine = ADP + protein N-phospho-L-histidine.</text>
        <dbReference type="EC" id="2.7.13.3"/>
    </reaction>
</comment>
<dbReference type="GO" id="GO:0005524">
    <property type="term" value="F:ATP binding"/>
    <property type="evidence" value="ECO:0007669"/>
    <property type="project" value="UniProtKB-KW"/>
</dbReference>
<proteinExistence type="predicted"/>
<evidence type="ECO:0000256" key="5">
    <source>
        <dbReference type="ARBA" id="ARBA00022553"/>
    </source>
</evidence>
<keyword evidence="10" id="KW-0067">ATP-binding</keyword>
<dbReference type="NCBIfam" id="TIGR00229">
    <property type="entry name" value="sensory_box"/>
    <property type="match status" value="3"/>
</dbReference>
<dbReference type="PROSITE" id="PS50113">
    <property type="entry name" value="PAC"/>
    <property type="match status" value="3"/>
</dbReference>
<evidence type="ECO:0000256" key="10">
    <source>
        <dbReference type="ARBA" id="ARBA00022840"/>
    </source>
</evidence>
<evidence type="ECO:0000256" key="8">
    <source>
        <dbReference type="ARBA" id="ARBA00022741"/>
    </source>
</evidence>
<feature type="domain" description="Histidine kinase" evidence="14">
    <location>
        <begin position="726"/>
        <end position="970"/>
    </location>
</feature>
<feature type="domain" description="PAS" evidence="15">
    <location>
        <begin position="465"/>
        <end position="519"/>
    </location>
</feature>
<dbReference type="Proteomes" id="UP000599024">
    <property type="component" value="Unassembled WGS sequence"/>
</dbReference>
<dbReference type="Gene3D" id="3.30.565.10">
    <property type="entry name" value="Histidine kinase-like ATPase, C-terminal domain"/>
    <property type="match status" value="1"/>
</dbReference>
<evidence type="ECO:0000256" key="2">
    <source>
        <dbReference type="ARBA" id="ARBA00004651"/>
    </source>
</evidence>
<feature type="domain" description="PAC" evidence="16">
    <location>
        <begin position="662"/>
        <end position="713"/>
    </location>
</feature>
<dbReference type="CDD" id="cd00082">
    <property type="entry name" value="HisKA"/>
    <property type="match status" value="1"/>
</dbReference>
<dbReference type="EMBL" id="JACNLK010000084">
    <property type="protein sequence ID" value="MBC8209223.1"/>
    <property type="molecule type" value="Genomic_DNA"/>
</dbReference>
<keyword evidence="12" id="KW-0902">Two-component regulatory system</keyword>
<evidence type="ECO:0000259" key="16">
    <source>
        <dbReference type="PROSITE" id="PS50113"/>
    </source>
</evidence>
<evidence type="ECO:0000313" key="18">
    <source>
        <dbReference type="Proteomes" id="UP000599024"/>
    </source>
</evidence>
<keyword evidence="11 13" id="KW-1133">Transmembrane helix</keyword>
<evidence type="ECO:0000256" key="7">
    <source>
        <dbReference type="ARBA" id="ARBA00022692"/>
    </source>
</evidence>
<dbReference type="PROSITE" id="PS50112">
    <property type="entry name" value="PAS"/>
    <property type="match status" value="3"/>
</dbReference>
<dbReference type="InterPro" id="IPR029150">
    <property type="entry name" value="dCache_3"/>
</dbReference>
<dbReference type="SMART" id="SM00388">
    <property type="entry name" value="HisKA"/>
    <property type="match status" value="1"/>
</dbReference>
<dbReference type="AlphaFoldDB" id="A0A8J6N7D3"/>
<dbReference type="InterPro" id="IPR005467">
    <property type="entry name" value="His_kinase_dom"/>
</dbReference>
<dbReference type="InterPro" id="IPR035965">
    <property type="entry name" value="PAS-like_dom_sf"/>
</dbReference>
<evidence type="ECO:0000256" key="12">
    <source>
        <dbReference type="ARBA" id="ARBA00023012"/>
    </source>
</evidence>